<keyword evidence="1" id="KW-0472">Membrane</keyword>
<sequence>MRAIAKLFPVWLSVILPSIVYAQDETQPPEELVTMVDKILGLLQYLGIAVLIGGMICTGIQLATADTPEEQARAKKRLGLIILAGAIMAQATLSELNRLPQLFV</sequence>
<dbReference type="Proteomes" id="UP000053352">
    <property type="component" value="Unassembled WGS sequence"/>
</dbReference>
<gene>
    <name evidence="2" type="ORF">CF15_05585</name>
</gene>
<dbReference type="Pfam" id="PF04956">
    <property type="entry name" value="TrbC"/>
    <property type="match status" value="1"/>
</dbReference>
<comment type="caution">
    <text evidence="2">The sequence shown here is derived from an EMBL/GenBank/DDBJ whole genome shotgun (WGS) entry which is preliminary data.</text>
</comment>
<proteinExistence type="predicted"/>
<dbReference type="EMBL" id="LNTB01000001">
    <property type="protein sequence ID" value="KSW12226.1"/>
    <property type="molecule type" value="Genomic_DNA"/>
</dbReference>
<keyword evidence="3" id="KW-1185">Reference proteome</keyword>
<feature type="transmembrane region" description="Helical" evidence="1">
    <location>
        <begin position="46"/>
        <end position="65"/>
    </location>
</feature>
<accession>A0A0V8RW76</accession>
<evidence type="ECO:0000313" key="3">
    <source>
        <dbReference type="Proteomes" id="UP000053352"/>
    </source>
</evidence>
<keyword evidence="1" id="KW-1133">Transmembrane helix</keyword>
<organism evidence="2 3">
    <name type="scientific">Pyrodictium occultum</name>
    <dbReference type="NCBI Taxonomy" id="2309"/>
    <lineage>
        <taxon>Archaea</taxon>
        <taxon>Thermoproteota</taxon>
        <taxon>Thermoprotei</taxon>
        <taxon>Desulfurococcales</taxon>
        <taxon>Pyrodictiaceae</taxon>
        <taxon>Pyrodictium</taxon>
    </lineage>
</organism>
<protein>
    <submittedName>
        <fullName evidence="2">Uncharacterized protein</fullName>
    </submittedName>
</protein>
<name>A0A0V8RW76_PYROC</name>
<keyword evidence="1" id="KW-0812">Transmembrane</keyword>
<evidence type="ECO:0000313" key="2">
    <source>
        <dbReference type="EMBL" id="KSW12226.1"/>
    </source>
</evidence>
<reference evidence="2 3" key="1">
    <citation type="submission" date="2015-11" db="EMBL/GenBank/DDBJ databases">
        <title>Genome sequence of Pyrodictium occultum PL-19, a marine hyperthermophilic archaeon isolated from Volcano, Italy.</title>
        <authorList>
            <person name="Utturkar S."/>
            <person name="Huber H."/>
            <person name="Leptihn S."/>
            <person name="Brown S."/>
            <person name="Stetter K.O."/>
            <person name="Podar M."/>
        </authorList>
    </citation>
    <scope>NUCLEOTIDE SEQUENCE [LARGE SCALE GENOMIC DNA]</scope>
    <source>
        <strain evidence="2 3">PL-19</strain>
    </source>
</reference>
<dbReference type="AlphaFoldDB" id="A0A0V8RW76"/>
<dbReference type="RefSeq" id="WP_058370906.1">
    <property type="nucleotide sequence ID" value="NZ_LNTB01000001.1"/>
</dbReference>
<feature type="transmembrane region" description="Helical" evidence="1">
    <location>
        <begin position="77"/>
        <end position="93"/>
    </location>
</feature>
<dbReference type="InterPro" id="IPR007039">
    <property type="entry name" value="TrbC/VirB2"/>
</dbReference>
<evidence type="ECO:0000256" key="1">
    <source>
        <dbReference type="SAM" id="Phobius"/>
    </source>
</evidence>